<dbReference type="PANTHER" id="PTHR47943">
    <property type="entry name" value="CYTOCHROME P450 93A3-LIKE"/>
    <property type="match status" value="1"/>
</dbReference>
<evidence type="ECO:0000256" key="8">
    <source>
        <dbReference type="ARBA" id="ARBA00023033"/>
    </source>
</evidence>
<dbReference type="SUPFAM" id="SSF48264">
    <property type="entry name" value="Cytochrome P450"/>
    <property type="match status" value="1"/>
</dbReference>
<dbReference type="Proteomes" id="UP001642360">
    <property type="component" value="Unassembled WGS sequence"/>
</dbReference>
<dbReference type="PANTHER" id="PTHR47943:SF9">
    <property type="entry name" value="CYTOCHROME P450"/>
    <property type="match status" value="1"/>
</dbReference>
<proteinExistence type="inferred from homology"/>
<evidence type="ECO:0000259" key="11">
    <source>
        <dbReference type="Pfam" id="PF00782"/>
    </source>
</evidence>
<accession>A0ABC8RYG9</accession>
<dbReference type="InterPro" id="IPR036396">
    <property type="entry name" value="Cyt_P450_sf"/>
</dbReference>
<keyword evidence="13" id="KW-1185">Reference proteome</keyword>
<keyword evidence="4" id="KW-0349">Heme</keyword>
<evidence type="ECO:0000256" key="4">
    <source>
        <dbReference type="ARBA" id="ARBA00022617"/>
    </source>
</evidence>
<organism evidence="12 13">
    <name type="scientific">Ilex paraguariensis</name>
    <name type="common">yerba mate</name>
    <dbReference type="NCBI Taxonomy" id="185542"/>
    <lineage>
        <taxon>Eukaryota</taxon>
        <taxon>Viridiplantae</taxon>
        <taxon>Streptophyta</taxon>
        <taxon>Embryophyta</taxon>
        <taxon>Tracheophyta</taxon>
        <taxon>Spermatophyta</taxon>
        <taxon>Magnoliopsida</taxon>
        <taxon>eudicotyledons</taxon>
        <taxon>Gunneridae</taxon>
        <taxon>Pentapetalae</taxon>
        <taxon>asterids</taxon>
        <taxon>campanulids</taxon>
        <taxon>Aquifoliales</taxon>
        <taxon>Aquifoliaceae</taxon>
        <taxon>Ilex</taxon>
    </lineage>
</organism>
<gene>
    <name evidence="12" type="ORF">ILEXP_LOCUS15703</name>
</gene>
<evidence type="ECO:0000256" key="7">
    <source>
        <dbReference type="ARBA" id="ARBA00023004"/>
    </source>
</evidence>
<dbReference type="Gene3D" id="3.90.190.10">
    <property type="entry name" value="Protein tyrosine phosphatase superfamily"/>
    <property type="match status" value="1"/>
</dbReference>
<dbReference type="InterPro" id="IPR001128">
    <property type="entry name" value="Cyt_P450"/>
</dbReference>
<comment type="caution">
    <text evidence="12">The sequence shown here is derived from an EMBL/GenBank/DDBJ whole genome shotgun (WGS) entry which is preliminary data.</text>
</comment>
<sequence length="856" mass="95593">MGIDLNDERSNEFIVKFRELFGVVNDAYVSRNTHCSWIDVNYEMGCTEEKGGINEPGTQIAVLFQNGIRSLGWSFGSTESIVLGSALIPFGLIYPKIGTPFNVVKGNNLNKSISAQLSLEISDVSGKSLECKCCDLQLLNPMLSKLTSDNTVNALSFKDSETEGSNNNESFWCHLGDGPVKLHVNAVQRYAMSEKIKGCSIGHILVRGCSGQPGKSRKKCSKEFFADRALKMLLSGMGEFILRNSIPIWQILPSVLYMEGYWALVSLSNSKGDRFSSILKPLIAHLALRSIIDNGLFTINNFIGSNLANIDVEIYKTSVDKTNSDSCTGSQTDTSPSGKCVQLGDGKRKTNKKHLHQNLKWSSFREEGAASVSCLEAAESFFNNLPMKIQQSHESGLDLQTLSERLVNSSIHWLSQQHEIDNNVEGQTTMVKLDDTYNKVVGAKLVKLLLRDPKELKEKRNDNLPSFEASDPSSRSENMVREYPFCKQCEKDKACVLVRYMSGKNRSPTIVIAYLMKSKGWRLAQSYQWVKERRCSVDLTQALCSFIYLRWIATPSTTRKNGRRLPPGPRGLPIIGNLHMLGNLPHHSLHEMTKKYGPIMSLRLGRVPTIVVSSPAAAEIFLKTHDILFASRPKVQAAEVLFYGSKGVGFTQYGPYWRNVRKFCTLELLSATKIESLAGMRREELGLLVESLKAAAAAREVVDVSEKVGGLIEDMTYRMLFGRSKDDRFDLKAAIEEALELIGAFNLSDYVPILKPLDLQNNLTHPILDRFTHFFAMGFNQRFKAISKVLDQIMEVILNEHEQDASRGFQSRDKDFVDVMLSLMNKEKRLSWDAFGVNQHKIGGGSVSALLQLGVT</sequence>
<dbReference type="Gene3D" id="1.10.630.10">
    <property type="entry name" value="Cytochrome P450"/>
    <property type="match status" value="1"/>
</dbReference>
<dbReference type="EMBL" id="CAUOFW020001724">
    <property type="protein sequence ID" value="CAK9147763.1"/>
    <property type="molecule type" value="Genomic_DNA"/>
</dbReference>
<feature type="compositionally biased region" description="Polar residues" evidence="10">
    <location>
        <begin position="324"/>
        <end position="337"/>
    </location>
</feature>
<evidence type="ECO:0000256" key="10">
    <source>
        <dbReference type="SAM" id="MobiDB-lite"/>
    </source>
</evidence>
<reference evidence="12 13" key="1">
    <citation type="submission" date="2024-02" db="EMBL/GenBank/DDBJ databases">
        <authorList>
            <person name="Vignale AGUSTIN F."/>
            <person name="Sosa J E."/>
            <person name="Modenutti C."/>
        </authorList>
    </citation>
    <scope>NUCLEOTIDE SEQUENCE [LARGE SCALE GENOMIC DNA]</scope>
</reference>
<feature type="domain" description="Dual specificity phosphatase catalytic" evidence="11">
    <location>
        <begin position="478"/>
        <end position="537"/>
    </location>
</feature>
<dbReference type="GO" id="GO:0016020">
    <property type="term" value="C:membrane"/>
    <property type="evidence" value="ECO:0007669"/>
    <property type="project" value="UniProtKB-SubCell"/>
</dbReference>
<evidence type="ECO:0000256" key="3">
    <source>
        <dbReference type="ARBA" id="ARBA00010617"/>
    </source>
</evidence>
<keyword evidence="5" id="KW-0479">Metal-binding</keyword>
<evidence type="ECO:0000256" key="6">
    <source>
        <dbReference type="ARBA" id="ARBA00023002"/>
    </source>
</evidence>
<comment type="subcellular location">
    <subcellularLocation>
        <location evidence="2">Membrane</location>
    </subcellularLocation>
</comment>
<dbReference type="InterPro" id="IPR029021">
    <property type="entry name" value="Prot-tyrosine_phosphatase-like"/>
</dbReference>
<dbReference type="Pfam" id="PF00782">
    <property type="entry name" value="DSPc"/>
    <property type="match status" value="1"/>
</dbReference>
<keyword evidence="8" id="KW-0503">Monooxygenase</keyword>
<dbReference type="GO" id="GO:0046872">
    <property type="term" value="F:metal ion binding"/>
    <property type="evidence" value="ECO:0007669"/>
    <property type="project" value="UniProtKB-KW"/>
</dbReference>
<protein>
    <recommendedName>
        <fullName evidence="11">Dual specificity phosphatase catalytic domain-containing protein</fullName>
    </recommendedName>
</protein>
<evidence type="ECO:0000256" key="1">
    <source>
        <dbReference type="ARBA" id="ARBA00001971"/>
    </source>
</evidence>
<dbReference type="SUPFAM" id="SSF52799">
    <property type="entry name" value="(Phosphotyrosine protein) phosphatases II"/>
    <property type="match status" value="1"/>
</dbReference>
<keyword evidence="9" id="KW-0472">Membrane</keyword>
<comment type="similarity">
    <text evidence="3">Belongs to the cytochrome P450 family.</text>
</comment>
<keyword evidence="7" id="KW-0408">Iron</keyword>
<dbReference type="InterPro" id="IPR000340">
    <property type="entry name" value="Dual-sp_phosphatase_cat-dom"/>
</dbReference>
<name>A0ABC8RYG9_9AQUA</name>
<evidence type="ECO:0000313" key="13">
    <source>
        <dbReference type="Proteomes" id="UP001642360"/>
    </source>
</evidence>
<dbReference type="Pfam" id="PF00067">
    <property type="entry name" value="p450"/>
    <property type="match status" value="1"/>
</dbReference>
<evidence type="ECO:0000256" key="5">
    <source>
        <dbReference type="ARBA" id="ARBA00022723"/>
    </source>
</evidence>
<dbReference type="GO" id="GO:0004497">
    <property type="term" value="F:monooxygenase activity"/>
    <property type="evidence" value="ECO:0007669"/>
    <property type="project" value="UniProtKB-KW"/>
</dbReference>
<keyword evidence="6" id="KW-0560">Oxidoreductase</keyword>
<comment type="cofactor">
    <cofactor evidence="1">
        <name>heme</name>
        <dbReference type="ChEBI" id="CHEBI:30413"/>
    </cofactor>
</comment>
<feature type="region of interest" description="Disordered" evidence="10">
    <location>
        <begin position="322"/>
        <end position="347"/>
    </location>
</feature>
<evidence type="ECO:0000256" key="2">
    <source>
        <dbReference type="ARBA" id="ARBA00004370"/>
    </source>
</evidence>
<evidence type="ECO:0000313" key="12">
    <source>
        <dbReference type="EMBL" id="CAK9147763.1"/>
    </source>
</evidence>
<evidence type="ECO:0000256" key="9">
    <source>
        <dbReference type="ARBA" id="ARBA00023136"/>
    </source>
</evidence>
<dbReference type="AlphaFoldDB" id="A0ABC8RYG9"/>